<dbReference type="SUPFAM" id="SSF51735">
    <property type="entry name" value="NAD(P)-binding Rossmann-fold domains"/>
    <property type="match status" value="1"/>
</dbReference>
<dbReference type="eggNOG" id="COG0673">
    <property type="taxonomic scope" value="Bacteria"/>
</dbReference>
<accession>A0A0A2UU41</accession>
<dbReference type="InterPro" id="IPR052515">
    <property type="entry name" value="Gfo/Idh/MocA_Oxidoreductase"/>
</dbReference>
<feature type="domain" description="Gfo/Idh/MocA-like oxidoreductase C-terminal" evidence="3">
    <location>
        <begin position="142"/>
        <end position="347"/>
    </location>
</feature>
<dbReference type="EMBL" id="AVBG01000014">
    <property type="protein sequence ID" value="KGP90268.1"/>
    <property type="molecule type" value="Genomic_DNA"/>
</dbReference>
<reference evidence="4 5" key="1">
    <citation type="submission" date="2013-08" db="EMBL/GenBank/DDBJ databases">
        <title>Genome of Pontibacillus chungwhensis.</title>
        <authorList>
            <person name="Wang Q."/>
            <person name="Wang G."/>
        </authorList>
    </citation>
    <scope>NUCLEOTIDE SEQUENCE [LARGE SCALE GENOMIC DNA]</scope>
    <source>
        <strain evidence="4 5">BH030062</strain>
    </source>
</reference>
<evidence type="ECO:0000259" key="2">
    <source>
        <dbReference type="Pfam" id="PF01408"/>
    </source>
</evidence>
<dbReference type="RefSeq" id="WP_036786380.1">
    <property type="nucleotide sequence ID" value="NZ_AVBG01000014.1"/>
</dbReference>
<evidence type="ECO:0000313" key="4">
    <source>
        <dbReference type="EMBL" id="KGP90268.1"/>
    </source>
</evidence>
<name>A0A0A2UU41_9BACI</name>
<proteinExistence type="inferred from homology"/>
<dbReference type="Gene3D" id="3.40.50.720">
    <property type="entry name" value="NAD(P)-binding Rossmann-like Domain"/>
    <property type="match status" value="1"/>
</dbReference>
<dbReference type="Gene3D" id="3.30.360.10">
    <property type="entry name" value="Dihydrodipicolinate Reductase, domain 2"/>
    <property type="match status" value="1"/>
</dbReference>
<dbReference type="Proteomes" id="UP000030153">
    <property type="component" value="Unassembled WGS sequence"/>
</dbReference>
<protein>
    <submittedName>
        <fullName evidence="4">Oxidoreductase</fullName>
    </submittedName>
</protein>
<dbReference type="Pfam" id="PF02894">
    <property type="entry name" value="GFO_IDH_MocA_C"/>
    <property type="match status" value="1"/>
</dbReference>
<dbReference type="STRING" id="1385513.N780_06130"/>
<feature type="domain" description="Gfo/Idh/MocA-like oxidoreductase N-terminal" evidence="2">
    <location>
        <begin position="5"/>
        <end position="126"/>
    </location>
</feature>
<keyword evidence="5" id="KW-1185">Reference proteome</keyword>
<dbReference type="Pfam" id="PF01408">
    <property type="entry name" value="GFO_IDH_MocA"/>
    <property type="match status" value="1"/>
</dbReference>
<dbReference type="GO" id="GO:0000166">
    <property type="term" value="F:nucleotide binding"/>
    <property type="evidence" value="ECO:0007669"/>
    <property type="project" value="InterPro"/>
</dbReference>
<evidence type="ECO:0000313" key="5">
    <source>
        <dbReference type="Proteomes" id="UP000030153"/>
    </source>
</evidence>
<dbReference type="InterPro" id="IPR004104">
    <property type="entry name" value="Gfo/Idh/MocA-like_OxRdtase_C"/>
</dbReference>
<comment type="similarity">
    <text evidence="1">Belongs to the Gfo/Idh/MocA family.</text>
</comment>
<dbReference type="AlphaFoldDB" id="A0A0A2UU41"/>
<organism evidence="4 5">
    <name type="scientific">Pontibacillus chungwhensis BH030062</name>
    <dbReference type="NCBI Taxonomy" id="1385513"/>
    <lineage>
        <taxon>Bacteria</taxon>
        <taxon>Bacillati</taxon>
        <taxon>Bacillota</taxon>
        <taxon>Bacilli</taxon>
        <taxon>Bacillales</taxon>
        <taxon>Bacillaceae</taxon>
        <taxon>Pontibacillus</taxon>
    </lineage>
</organism>
<sequence>MNRKLRVGIIGAGGIARSAHIPNYQNYSDGVEVVAVANHNKDKAEDCAHEFSIHHAYEDYRDMLREMELDAVSICTPNAFHAEQAIDSMQSGCHVLCEKPPAISASDAERMEEVANQTGKHLMYGFHFRFRSEVEAVKRFADEGEMGEIYAAEAKWNRRRGIPGWGVFTNKELQGGGTLIDNGIHMLDAALYLMGYPEPKTVLGVTYDKIGKRPGVGLLGEWDHENFSVEDMARGMITFQNGASLLFESSFAANIAEKDARVLKVMGDEGGADVFPLNMYQEKHGTLLDFKPAYLKESNAHQKQVHHFLDCILKGEEPISLPDQGTLVQRIVEALYESASTGEAVKV</sequence>
<evidence type="ECO:0000259" key="3">
    <source>
        <dbReference type="Pfam" id="PF02894"/>
    </source>
</evidence>
<comment type="caution">
    <text evidence="4">The sequence shown here is derived from an EMBL/GenBank/DDBJ whole genome shotgun (WGS) entry which is preliminary data.</text>
</comment>
<dbReference type="PANTHER" id="PTHR43249">
    <property type="entry name" value="UDP-N-ACETYL-2-AMINO-2-DEOXY-D-GLUCURONATE OXIDASE"/>
    <property type="match status" value="1"/>
</dbReference>
<dbReference type="InterPro" id="IPR036291">
    <property type="entry name" value="NAD(P)-bd_dom_sf"/>
</dbReference>
<gene>
    <name evidence="4" type="ORF">N780_06130</name>
</gene>
<dbReference type="PANTHER" id="PTHR43249:SF1">
    <property type="entry name" value="D-GLUCOSIDE 3-DEHYDROGENASE"/>
    <property type="match status" value="1"/>
</dbReference>
<dbReference type="SUPFAM" id="SSF55347">
    <property type="entry name" value="Glyceraldehyde-3-phosphate dehydrogenase-like, C-terminal domain"/>
    <property type="match status" value="1"/>
</dbReference>
<dbReference type="OrthoDB" id="9815825at2"/>
<evidence type="ECO:0000256" key="1">
    <source>
        <dbReference type="ARBA" id="ARBA00010928"/>
    </source>
</evidence>
<dbReference type="InterPro" id="IPR000683">
    <property type="entry name" value="Gfo/Idh/MocA-like_OxRdtase_N"/>
</dbReference>